<accession>A0A3M2QMZ9</accession>
<feature type="region of interest" description="Disordered" evidence="1">
    <location>
        <begin position="62"/>
        <end position="81"/>
    </location>
</feature>
<dbReference type="Proteomes" id="UP000277212">
    <property type="component" value="Unassembled WGS sequence"/>
</dbReference>
<feature type="compositionally biased region" description="Polar residues" evidence="1">
    <location>
        <begin position="67"/>
        <end position="81"/>
    </location>
</feature>
<dbReference type="EMBL" id="NKUJ01001066">
    <property type="protein sequence ID" value="RMI94176.1"/>
    <property type="molecule type" value="Genomic_DNA"/>
</dbReference>
<name>A0A3M2QMZ9_9HYPO</name>
<protein>
    <submittedName>
        <fullName evidence="2">Uncharacterized protein</fullName>
    </submittedName>
</protein>
<sequence>MKPPMPTHVRTELENPSRIRHQYLSHDQLCNFPDRVSLCQQFQQRQLAPRPPPVALRWRKAPKSRTAHSLLSMTQGAHRTRNNPGKFQVATVCHCQLQGQAPVIQPSNSMSLRQRHHTNTKFSKMRDYDRWAPKLPLMLPGALPYQN</sequence>
<keyword evidence="3" id="KW-1185">Reference proteome</keyword>
<comment type="caution">
    <text evidence="2">The sequence shown here is derived from an EMBL/GenBank/DDBJ whole genome shotgun (WGS) entry which is preliminary data.</text>
</comment>
<reference evidence="2 3" key="1">
    <citation type="submission" date="2017-06" db="EMBL/GenBank/DDBJ databases">
        <title>Comparative genomic analysis of Ambrosia Fusariam Clade fungi.</title>
        <authorList>
            <person name="Stajich J.E."/>
            <person name="Carrillo J."/>
            <person name="Kijimoto T."/>
            <person name="Eskalen A."/>
            <person name="O'Donnell K."/>
            <person name="Kasson M."/>
        </authorList>
    </citation>
    <scope>NUCLEOTIDE SEQUENCE [LARGE SCALE GENOMIC DNA]</scope>
    <source>
        <strain evidence="2">UCR3666</strain>
    </source>
</reference>
<evidence type="ECO:0000313" key="3">
    <source>
        <dbReference type="Proteomes" id="UP000277212"/>
    </source>
</evidence>
<dbReference type="AlphaFoldDB" id="A0A3M2QMZ9"/>
<gene>
    <name evidence="2" type="ORF">CDV36_016492</name>
</gene>
<proteinExistence type="predicted"/>
<organism evidence="2 3">
    <name type="scientific">Fusarium kuroshium</name>
    <dbReference type="NCBI Taxonomy" id="2010991"/>
    <lineage>
        <taxon>Eukaryota</taxon>
        <taxon>Fungi</taxon>
        <taxon>Dikarya</taxon>
        <taxon>Ascomycota</taxon>
        <taxon>Pezizomycotina</taxon>
        <taxon>Sordariomycetes</taxon>
        <taxon>Hypocreomycetidae</taxon>
        <taxon>Hypocreales</taxon>
        <taxon>Nectriaceae</taxon>
        <taxon>Fusarium</taxon>
        <taxon>Fusarium solani species complex</taxon>
    </lineage>
</organism>
<evidence type="ECO:0000256" key="1">
    <source>
        <dbReference type="SAM" id="MobiDB-lite"/>
    </source>
</evidence>
<evidence type="ECO:0000313" key="2">
    <source>
        <dbReference type="EMBL" id="RMI94176.1"/>
    </source>
</evidence>